<dbReference type="GO" id="GO:0005737">
    <property type="term" value="C:cytoplasm"/>
    <property type="evidence" value="ECO:0007669"/>
    <property type="project" value="TreeGrafter"/>
</dbReference>
<feature type="active site" evidence="3">
    <location>
        <position position="46"/>
    </location>
</feature>
<dbReference type="NCBIfam" id="TIGR00654">
    <property type="entry name" value="PhzF_family"/>
    <property type="match status" value="1"/>
</dbReference>
<gene>
    <name evidence="4" type="ORF">EOS_26050</name>
</gene>
<dbReference type="PANTHER" id="PTHR13774:SF17">
    <property type="entry name" value="PHENAZINE BIOSYNTHESIS-LIKE DOMAIN-CONTAINING PROTEIN"/>
    <property type="match status" value="1"/>
</dbReference>
<evidence type="ECO:0000256" key="3">
    <source>
        <dbReference type="PIRSR" id="PIRSR016184-1"/>
    </source>
</evidence>
<dbReference type="RefSeq" id="WP_047895069.1">
    <property type="nucleotide sequence ID" value="NZ_AEJF01000153.1"/>
</dbReference>
<comment type="caution">
    <text evidence="4">The sequence shown here is derived from an EMBL/GenBank/DDBJ whole genome shotgun (WGS) entry which is preliminary data.</text>
</comment>
<dbReference type="AlphaFoldDB" id="A0A0J1CSQ1"/>
<reference evidence="4 5" key="1">
    <citation type="journal article" date="2015" name="Genome Announc.">
        <title>Draft Genome Sequence of Burkholderia sp. Strain PML1(12), an Ectomycorrhizosphere-Inhabiting Bacterium with Effective Mineral-Weathering Ability.</title>
        <authorList>
            <person name="Uroz S."/>
            <person name="Oger P."/>
        </authorList>
    </citation>
    <scope>NUCLEOTIDE SEQUENCE [LARGE SCALE GENOMIC DNA]</scope>
    <source>
        <strain evidence="5">PML1(12)</strain>
    </source>
</reference>
<evidence type="ECO:0000256" key="2">
    <source>
        <dbReference type="ARBA" id="ARBA00023235"/>
    </source>
</evidence>
<evidence type="ECO:0000256" key="1">
    <source>
        <dbReference type="ARBA" id="ARBA00008270"/>
    </source>
</evidence>
<dbReference type="PANTHER" id="PTHR13774">
    <property type="entry name" value="PHENAZINE BIOSYNTHESIS PROTEIN"/>
    <property type="match status" value="1"/>
</dbReference>
<dbReference type="InterPro" id="IPR003719">
    <property type="entry name" value="Phenazine_PhzF-like"/>
</dbReference>
<keyword evidence="2" id="KW-0413">Isomerase</keyword>
<protein>
    <submittedName>
        <fullName evidence="4">Phenazine biosynthesis protein PhzF</fullName>
    </submittedName>
</protein>
<dbReference type="PIRSF" id="PIRSF016184">
    <property type="entry name" value="PhzC_PhzF"/>
    <property type="match status" value="1"/>
</dbReference>
<organism evidence="4 5">
    <name type="scientific">Caballeronia mineralivorans PML1(12)</name>
    <dbReference type="NCBI Taxonomy" id="908627"/>
    <lineage>
        <taxon>Bacteria</taxon>
        <taxon>Pseudomonadati</taxon>
        <taxon>Pseudomonadota</taxon>
        <taxon>Betaproteobacteria</taxon>
        <taxon>Burkholderiales</taxon>
        <taxon>Burkholderiaceae</taxon>
        <taxon>Caballeronia</taxon>
    </lineage>
</organism>
<accession>A0A0J1CSQ1</accession>
<dbReference type="PATRIC" id="fig|908627.4.peg.5808"/>
<name>A0A0J1CSQ1_9BURK</name>
<dbReference type="SUPFAM" id="SSF54506">
    <property type="entry name" value="Diaminopimelate epimerase-like"/>
    <property type="match status" value="1"/>
</dbReference>
<dbReference type="OrthoDB" id="9788221at2"/>
<evidence type="ECO:0000313" key="4">
    <source>
        <dbReference type="EMBL" id="KLU23321.1"/>
    </source>
</evidence>
<dbReference type="GO" id="GO:0016853">
    <property type="term" value="F:isomerase activity"/>
    <property type="evidence" value="ECO:0007669"/>
    <property type="project" value="UniProtKB-KW"/>
</dbReference>
<sequence length="266" mass="29595">MKLPIYQIDAFTDKVFKGNYAAVVPLERWLPDSLMQAIAAENNLSETAFFVKNADGAFDIRWFSPLTEIAFCGHATLASAYVIFKRCDDLEVIEFVAKAVGRLAVCRTHDGLIEMSFPQRRPEKLNEIPANLIQGLSIRPQEVLINQQAYVAIYGTEQEVRSVVPELNLLSALGPLDVVVTARGDEHDFVSRYFWPANGGDEDPVTGSIHTALAPLWSDRLGKSELVAMQVSRRSGLLHCRVQDDRVYISGQAVQYLEGTIEIPEA</sequence>
<dbReference type="Pfam" id="PF02567">
    <property type="entry name" value="PhzC-PhzF"/>
    <property type="match status" value="1"/>
</dbReference>
<dbReference type="Gene3D" id="3.10.310.10">
    <property type="entry name" value="Diaminopimelate Epimerase, Chain A, domain 1"/>
    <property type="match status" value="2"/>
</dbReference>
<proteinExistence type="inferred from homology"/>
<dbReference type="EMBL" id="AEJF01000153">
    <property type="protein sequence ID" value="KLU23321.1"/>
    <property type="molecule type" value="Genomic_DNA"/>
</dbReference>
<dbReference type="Proteomes" id="UP000035963">
    <property type="component" value="Unassembled WGS sequence"/>
</dbReference>
<comment type="similarity">
    <text evidence="1">Belongs to the PhzF family.</text>
</comment>
<evidence type="ECO:0000313" key="5">
    <source>
        <dbReference type="Proteomes" id="UP000035963"/>
    </source>
</evidence>
<keyword evidence="5" id="KW-1185">Reference proteome</keyword>